<dbReference type="InterPro" id="IPR013087">
    <property type="entry name" value="Znf_C2H2_type"/>
</dbReference>
<dbReference type="SUPFAM" id="SSF57667">
    <property type="entry name" value="beta-beta-alpha zinc fingers"/>
    <property type="match status" value="1"/>
</dbReference>
<reference evidence="3" key="1">
    <citation type="submission" date="2019-08" db="EMBL/GenBank/DDBJ databases">
        <title>The genome of the North American firefly Photinus pyralis.</title>
        <authorList>
            <consortium name="Photinus pyralis genome working group"/>
            <person name="Fallon T.R."/>
            <person name="Sander Lower S.E."/>
            <person name="Weng J.-K."/>
        </authorList>
    </citation>
    <scope>NUCLEOTIDE SEQUENCE</scope>
    <source>
        <strain evidence="3">TRF0915ILg1</strain>
        <tissue evidence="3">Whole body</tissue>
    </source>
</reference>
<evidence type="ECO:0000256" key="1">
    <source>
        <dbReference type="PROSITE-ProRule" id="PRU00042"/>
    </source>
</evidence>
<evidence type="ECO:0000259" key="2">
    <source>
        <dbReference type="PROSITE" id="PS50157"/>
    </source>
</evidence>
<organism evidence="3 4">
    <name type="scientific">Ignelater luminosus</name>
    <name type="common">Cucubano</name>
    <name type="synonym">Pyrophorus luminosus</name>
    <dbReference type="NCBI Taxonomy" id="2038154"/>
    <lineage>
        <taxon>Eukaryota</taxon>
        <taxon>Metazoa</taxon>
        <taxon>Ecdysozoa</taxon>
        <taxon>Arthropoda</taxon>
        <taxon>Hexapoda</taxon>
        <taxon>Insecta</taxon>
        <taxon>Pterygota</taxon>
        <taxon>Neoptera</taxon>
        <taxon>Endopterygota</taxon>
        <taxon>Coleoptera</taxon>
        <taxon>Polyphaga</taxon>
        <taxon>Elateriformia</taxon>
        <taxon>Elateroidea</taxon>
        <taxon>Elateridae</taxon>
        <taxon>Agrypninae</taxon>
        <taxon>Pyrophorini</taxon>
        <taxon>Ignelater</taxon>
    </lineage>
</organism>
<evidence type="ECO:0000313" key="3">
    <source>
        <dbReference type="EMBL" id="KAF2903537.1"/>
    </source>
</evidence>
<dbReference type="InterPro" id="IPR036236">
    <property type="entry name" value="Znf_C2H2_sf"/>
</dbReference>
<keyword evidence="1" id="KW-0862">Zinc</keyword>
<sequence length="82" mass="9473">MVQVIGTYAFSVVRLTNEKGSSLSRALACSSCGKEYKYKSSLYTHRRYECGKDPKYFCTLCPYKTVIKGNYKRHFLTRHSSE</sequence>
<evidence type="ECO:0000313" key="4">
    <source>
        <dbReference type="Proteomes" id="UP000801492"/>
    </source>
</evidence>
<dbReference type="OrthoDB" id="10004641at2759"/>
<dbReference type="EMBL" id="VTPC01001001">
    <property type="protein sequence ID" value="KAF2903537.1"/>
    <property type="molecule type" value="Genomic_DNA"/>
</dbReference>
<keyword evidence="1" id="KW-0863">Zinc-finger</keyword>
<gene>
    <name evidence="3" type="ORF">ILUMI_02648</name>
</gene>
<keyword evidence="4" id="KW-1185">Reference proteome</keyword>
<feature type="domain" description="C2H2-type" evidence="2">
    <location>
        <begin position="27"/>
        <end position="54"/>
    </location>
</feature>
<dbReference type="AlphaFoldDB" id="A0A8K0GJ33"/>
<protein>
    <recommendedName>
        <fullName evidence="2">C2H2-type domain-containing protein</fullName>
    </recommendedName>
</protein>
<keyword evidence="1" id="KW-0479">Metal-binding</keyword>
<accession>A0A8K0GJ33</accession>
<proteinExistence type="predicted"/>
<name>A0A8K0GJ33_IGNLU</name>
<dbReference type="PROSITE" id="PS50157">
    <property type="entry name" value="ZINC_FINGER_C2H2_2"/>
    <property type="match status" value="1"/>
</dbReference>
<dbReference type="GO" id="GO:0008270">
    <property type="term" value="F:zinc ion binding"/>
    <property type="evidence" value="ECO:0007669"/>
    <property type="project" value="UniProtKB-KW"/>
</dbReference>
<comment type="caution">
    <text evidence="3">The sequence shown here is derived from an EMBL/GenBank/DDBJ whole genome shotgun (WGS) entry which is preliminary data.</text>
</comment>
<dbReference type="Gene3D" id="3.30.160.60">
    <property type="entry name" value="Classic Zinc Finger"/>
    <property type="match status" value="1"/>
</dbReference>
<dbReference type="Proteomes" id="UP000801492">
    <property type="component" value="Unassembled WGS sequence"/>
</dbReference>